<sequence>MSAVLHIDGELRGTLDLAIQIADAAVRSDIECFAAIASRGESQAHTVYDTSRICDYKSEGGATEAADLEVIQRALRYIEQRRAPLPFVLYRDAAQPHLVWFEDRPAPAPMTEQQRMDSEYAQAVDRG</sequence>
<evidence type="ECO:0000313" key="3">
    <source>
        <dbReference type="Proteomes" id="UP001358324"/>
    </source>
</evidence>
<evidence type="ECO:0000313" key="2">
    <source>
        <dbReference type="EMBL" id="MEF3081902.1"/>
    </source>
</evidence>
<reference evidence="2 3" key="1">
    <citation type="submission" date="2024-01" db="EMBL/GenBank/DDBJ databases">
        <title>Novel species of the genus Luteimonas isolated from rivers.</title>
        <authorList>
            <person name="Lu H."/>
        </authorList>
    </citation>
    <scope>NUCLEOTIDE SEQUENCE [LARGE SCALE GENOMIC DNA]</scope>
    <source>
        <strain evidence="2 3">SMYT11W</strain>
    </source>
</reference>
<evidence type="ECO:0000256" key="1">
    <source>
        <dbReference type="SAM" id="MobiDB-lite"/>
    </source>
</evidence>
<organism evidence="2 3">
    <name type="scientific">Luteimonas flava</name>
    <dbReference type="NCBI Taxonomy" id="3115822"/>
    <lineage>
        <taxon>Bacteria</taxon>
        <taxon>Pseudomonadati</taxon>
        <taxon>Pseudomonadota</taxon>
        <taxon>Gammaproteobacteria</taxon>
        <taxon>Lysobacterales</taxon>
        <taxon>Lysobacteraceae</taxon>
        <taxon>Luteimonas</taxon>
    </lineage>
</organism>
<feature type="region of interest" description="Disordered" evidence="1">
    <location>
        <begin position="105"/>
        <end position="127"/>
    </location>
</feature>
<comment type="caution">
    <text evidence="2">The sequence shown here is derived from an EMBL/GenBank/DDBJ whole genome shotgun (WGS) entry which is preliminary data.</text>
</comment>
<gene>
    <name evidence="2" type="ORF">V3391_06705</name>
</gene>
<keyword evidence="3" id="KW-1185">Reference proteome</keyword>
<proteinExistence type="predicted"/>
<dbReference type="RefSeq" id="WP_332077616.1">
    <property type="nucleotide sequence ID" value="NZ_JAZHBM010000001.1"/>
</dbReference>
<accession>A0ABU7WD57</accession>
<name>A0ABU7WD57_9GAMM</name>
<dbReference type="Proteomes" id="UP001358324">
    <property type="component" value="Unassembled WGS sequence"/>
</dbReference>
<dbReference type="EMBL" id="JAZHBM010000001">
    <property type="protein sequence ID" value="MEF3081902.1"/>
    <property type="molecule type" value="Genomic_DNA"/>
</dbReference>
<protein>
    <submittedName>
        <fullName evidence="2">Uncharacterized protein</fullName>
    </submittedName>
</protein>